<keyword evidence="2" id="KW-1185">Reference proteome</keyword>
<dbReference type="EMBL" id="KN837165">
    <property type="protein sequence ID" value="KIJ37944.1"/>
    <property type="molecule type" value="Genomic_DNA"/>
</dbReference>
<dbReference type="HOGENOM" id="CLU_3015722_0_0_1"/>
<organism evidence="1 2">
    <name type="scientific">Sphaerobolus stellatus (strain SS14)</name>
    <dbReference type="NCBI Taxonomy" id="990650"/>
    <lineage>
        <taxon>Eukaryota</taxon>
        <taxon>Fungi</taxon>
        <taxon>Dikarya</taxon>
        <taxon>Basidiomycota</taxon>
        <taxon>Agaricomycotina</taxon>
        <taxon>Agaricomycetes</taxon>
        <taxon>Phallomycetidae</taxon>
        <taxon>Geastrales</taxon>
        <taxon>Sphaerobolaceae</taxon>
        <taxon>Sphaerobolus</taxon>
    </lineage>
</organism>
<name>A0A0C9USY2_SPHS4</name>
<sequence length="56" mass="6179">MAKATGARRPCRHVSLTKQVRAAYNFEKEHRATKRLPVVDTTADTPAIRAKSPMSG</sequence>
<dbReference type="AlphaFoldDB" id="A0A0C9USY2"/>
<reference evidence="1 2" key="1">
    <citation type="submission" date="2014-06" db="EMBL/GenBank/DDBJ databases">
        <title>Evolutionary Origins and Diversification of the Mycorrhizal Mutualists.</title>
        <authorList>
            <consortium name="DOE Joint Genome Institute"/>
            <consortium name="Mycorrhizal Genomics Consortium"/>
            <person name="Kohler A."/>
            <person name="Kuo A."/>
            <person name="Nagy L.G."/>
            <person name="Floudas D."/>
            <person name="Copeland A."/>
            <person name="Barry K.W."/>
            <person name="Cichocki N."/>
            <person name="Veneault-Fourrey C."/>
            <person name="LaButti K."/>
            <person name="Lindquist E.A."/>
            <person name="Lipzen A."/>
            <person name="Lundell T."/>
            <person name="Morin E."/>
            <person name="Murat C."/>
            <person name="Riley R."/>
            <person name="Ohm R."/>
            <person name="Sun H."/>
            <person name="Tunlid A."/>
            <person name="Henrissat B."/>
            <person name="Grigoriev I.V."/>
            <person name="Hibbett D.S."/>
            <person name="Martin F."/>
        </authorList>
    </citation>
    <scope>NUCLEOTIDE SEQUENCE [LARGE SCALE GENOMIC DNA]</scope>
    <source>
        <strain evidence="1 2">SS14</strain>
    </source>
</reference>
<gene>
    <name evidence="1" type="ORF">M422DRAFT_33538</name>
</gene>
<proteinExistence type="predicted"/>
<protein>
    <submittedName>
        <fullName evidence="1">Uncharacterized protein</fullName>
    </submittedName>
</protein>
<dbReference type="Proteomes" id="UP000054279">
    <property type="component" value="Unassembled WGS sequence"/>
</dbReference>
<evidence type="ECO:0000313" key="2">
    <source>
        <dbReference type="Proteomes" id="UP000054279"/>
    </source>
</evidence>
<accession>A0A0C9USY2</accession>
<evidence type="ECO:0000313" key="1">
    <source>
        <dbReference type="EMBL" id="KIJ37944.1"/>
    </source>
</evidence>